<sequence>MVRSKQCFSVVRNIIWLACTGFCLLLTPSEMLAETVPMPPAISHNKLLPVPPGYGCPENALSCVASEDPIKFYPGEELSLPARFLMRSPDELIPVYYLNKKNSDDDKTLPENVEAVQYLKARFEIMTSKNIIVITPAEAGTWKLLRLAKLTYDTWGSIQNSILIRKGDVAVLQNDRGSLTLNVQHYGENRPANGVIIDSEGLVFRGDDALWLRVPQDGDRDNSCSSSEVTAGKTYAASVTSRKPSQPCTPPATRGATQGGDDDDDGDDRKRRPKNQQLDWFYLDDIGDEELMKKPRRQLIGLLKELPRNKKAEAERIVRIIVAANKKAPKNQKLAAGTIESLMETMREFRLDLNKELMNTVDKEKNARR</sequence>
<comment type="caution">
    <text evidence="2">The sequence shown here is derived from an EMBL/GenBank/DDBJ whole genome shotgun (WGS) entry which is preliminary data.</text>
</comment>
<protein>
    <recommendedName>
        <fullName evidence="4">Organic solvent tolerance-like N-terminal domain-containing protein</fullName>
    </recommendedName>
</protein>
<feature type="region of interest" description="Disordered" evidence="1">
    <location>
        <begin position="215"/>
        <end position="274"/>
    </location>
</feature>
<name>A0ABV2SE43_9GAMM</name>
<evidence type="ECO:0000313" key="2">
    <source>
        <dbReference type="EMBL" id="MET4756020.1"/>
    </source>
</evidence>
<accession>A0ABV2SE43</accession>
<organism evidence="2 3">
    <name type="scientific">Endozoicomonas lisbonensis</name>
    <dbReference type="NCBI Taxonomy" id="3120522"/>
    <lineage>
        <taxon>Bacteria</taxon>
        <taxon>Pseudomonadati</taxon>
        <taxon>Pseudomonadota</taxon>
        <taxon>Gammaproteobacteria</taxon>
        <taxon>Oceanospirillales</taxon>
        <taxon>Endozoicomonadaceae</taxon>
        <taxon>Endozoicomonas</taxon>
    </lineage>
</organism>
<dbReference type="EMBL" id="JBEWTB010000002">
    <property type="protein sequence ID" value="MET4756020.1"/>
    <property type="molecule type" value="Genomic_DNA"/>
</dbReference>
<evidence type="ECO:0000313" key="3">
    <source>
        <dbReference type="Proteomes" id="UP001549366"/>
    </source>
</evidence>
<keyword evidence="3" id="KW-1185">Reference proteome</keyword>
<feature type="compositionally biased region" description="Polar residues" evidence="1">
    <location>
        <begin position="237"/>
        <end position="246"/>
    </location>
</feature>
<proteinExistence type="predicted"/>
<evidence type="ECO:0000256" key="1">
    <source>
        <dbReference type="SAM" id="MobiDB-lite"/>
    </source>
</evidence>
<evidence type="ECO:0008006" key="4">
    <source>
        <dbReference type="Google" id="ProtNLM"/>
    </source>
</evidence>
<gene>
    <name evidence="2" type="ORF">V5J35_001212</name>
</gene>
<dbReference type="Proteomes" id="UP001549366">
    <property type="component" value="Unassembled WGS sequence"/>
</dbReference>
<reference evidence="2 3" key="1">
    <citation type="submission" date="2024-06" db="EMBL/GenBank/DDBJ databases">
        <title>Genomic Encyclopedia of Type Strains, Phase V (KMG-V): Genome sequencing to study the core and pangenomes of soil and plant-associated prokaryotes.</title>
        <authorList>
            <person name="Whitman W."/>
        </authorList>
    </citation>
    <scope>NUCLEOTIDE SEQUENCE [LARGE SCALE GENOMIC DNA]</scope>
    <source>
        <strain evidence="2 3">NE40</strain>
    </source>
</reference>